<feature type="compositionally biased region" description="Basic and acidic residues" evidence="1">
    <location>
        <begin position="58"/>
        <end position="83"/>
    </location>
</feature>
<dbReference type="EMBL" id="JABCKI010001414">
    <property type="protein sequence ID" value="KAG5649187.1"/>
    <property type="molecule type" value="Genomic_DNA"/>
</dbReference>
<feature type="compositionally biased region" description="Polar residues" evidence="1">
    <location>
        <begin position="327"/>
        <end position="344"/>
    </location>
</feature>
<reference evidence="2" key="1">
    <citation type="submission" date="2021-02" db="EMBL/GenBank/DDBJ databases">
        <authorList>
            <person name="Nieuwenhuis M."/>
            <person name="Van De Peppel L.J.J."/>
        </authorList>
    </citation>
    <scope>NUCLEOTIDE SEQUENCE</scope>
    <source>
        <strain evidence="2">D49</strain>
    </source>
</reference>
<feature type="compositionally biased region" description="Basic and acidic residues" evidence="1">
    <location>
        <begin position="115"/>
        <end position="126"/>
    </location>
</feature>
<sequence>MQLDATDFPAEMVDDAEAKRKKERKKERRAAAKAMEAEVVSLPIDHFIPGEGELSPDEEMRAAEELVRRRECDTPGERGHVPDDELSAGEGSDRRRQSEATSGVHIPEADDWEMGDAHEQHSRTSPDDSADDELSADEGSVRRRQSEATSDFNLPEADNCEMDDAPDGSVEGDFAMLDLQSKGDVAQLLIDDASENEASSMVGGMVADSGDNMASAPQTRRALGSPEAAKSYKRRRVSNGLDASSSIQVAPYGKKNSHLESKPPSQAHVDSVSRRASLTTALNPAVTPRQIASLPRSTSTKLPTPSSMGRQTAPAQAPGSSADRLSVVSTPSSAGASPLTMLTR</sequence>
<name>A0A9P7GEN2_9AGAR</name>
<comment type="caution">
    <text evidence="2">The sequence shown here is derived from an EMBL/GenBank/DDBJ whole genome shotgun (WGS) entry which is preliminary data.</text>
</comment>
<feature type="compositionally biased region" description="Polar residues" evidence="1">
    <location>
        <begin position="295"/>
        <end position="314"/>
    </location>
</feature>
<gene>
    <name evidence="2" type="ORF">H0H81_005559</name>
</gene>
<evidence type="ECO:0000313" key="3">
    <source>
        <dbReference type="Proteomes" id="UP000717328"/>
    </source>
</evidence>
<dbReference type="Proteomes" id="UP000717328">
    <property type="component" value="Unassembled WGS sequence"/>
</dbReference>
<dbReference type="AlphaFoldDB" id="A0A9P7GEN2"/>
<feature type="region of interest" description="Disordered" evidence="1">
    <location>
        <begin position="1"/>
        <end position="172"/>
    </location>
</feature>
<accession>A0A9P7GEN2</accession>
<organism evidence="2 3">
    <name type="scientific">Sphagnurus paluster</name>
    <dbReference type="NCBI Taxonomy" id="117069"/>
    <lineage>
        <taxon>Eukaryota</taxon>
        <taxon>Fungi</taxon>
        <taxon>Dikarya</taxon>
        <taxon>Basidiomycota</taxon>
        <taxon>Agaricomycotina</taxon>
        <taxon>Agaricomycetes</taxon>
        <taxon>Agaricomycetidae</taxon>
        <taxon>Agaricales</taxon>
        <taxon>Tricholomatineae</taxon>
        <taxon>Lyophyllaceae</taxon>
        <taxon>Sphagnurus</taxon>
    </lineage>
</organism>
<feature type="region of interest" description="Disordered" evidence="1">
    <location>
        <begin position="198"/>
        <end position="344"/>
    </location>
</feature>
<feature type="non-terminal residue" evidence="2">
    <location>
        <position position="1"/>
    </location>
</feature>
<protein>
    <submittedName>
        <fullName evidence="2">Uncharacterized protein</fullName>
    </submittedName>
</protein>
<evidence type="ECO:0000313" key="2">
    <source>
        <dbReference type="EMBL" id="KAG5649187.1"/>
    </source>
</evidence>
<keyword evidence="3" id="KW-1185">Reference proteome</keyword>
<reference evidence="2" key="2">
    <citation type="submission" date="2021-10" db="EMBL/GenBank/DDBJ databases">
        <title>Phylogenomics reveals ancestral predisposition of the termite-cultivated fungus Termitomyces towards a domesticated lifestyle.</title>
        <authorList>
            <person name="Auxier B."/>
            <person name="Grum-Grzhimaylo A."/>
            <person name="Cardenas M.E."/>
            <person name="Lodge J.D."/>
            <person name="Laessoe T."/>
            <person name="Pedersen O."/>
            <person name="Smith M.E."/>
            <person name="Kuyper T.W."/>
            <person name="Franco-Molano E.A."/>
            <person name="Baroni T.J."/>
            <person name="Aanen D.K."/>
        </authorList>
    </citation>
    <scope>NUCLEOTIDE SEQUENCE</scope>
    <source>
        <strain evidence="2">D49</strain>
    </source>
</reference>
<feature type="compositionally biased region" description="Basic residues" evidence="1">
    <location>
        <begin position="19"/>
        <end position="28"/>
    </location>
</feature>
<proteinExistence type="predicted"/>
<evidence type="ECO:0000256" key="1">
    <source>
        <dbReference type="SAM" id="MobiDB-lite"/>
    </source>
</evidence>